<dbReference type="SUPFAM" id="SSF89360">
    <property type="entry name" value="HesB-like domain"/>
    <property type="match status" value="1"/>
</dbReference>
<feature type="non-terminal residue" evidence="2">
    <location>
        <position position="1"/>
    </location>
</feature>
<evidence type="ECO:0000313" key="2">
    <source>
        <dbReference type="EMBL" id="RHZ30442.1"/>
    </source>
</evidence>
<dbReference type="EMBL" id="QUTE01007122">
    <property type="protein sequence ID" value="RHZ30442.1"/>
    <property type="molecule type" value="Genomic_DNA"/>
</dbReference>
<proteinExistence type="predicted"/>
<dbReference type="GO" id="GO:0016226">
    <property type="term" value="P:iron-sulfur cluster assembly"/>
    <property type="evidence" value="ECO:0007669"/>
    <property type="project" value="TreeGrafter"/>
</dbReference>
<dbReference type="InterPro" id="IPR017870">
    <property type="entry name" value="FeS_cluster_insertion_CS"/>
</dbReference>
<dbReference type="InterPro" id="IPR050322">
    <property type="entry name" value="Fe-S_cluster_asmbl/transfer"/>
</dbReference>
<evidence type="ECO:0000313" key="5">
    <source>
        <dbReference type="Proteomes" id="UP000286510"/>
    </source>
</evidence>
<dbReference type="InterPro" id="IPR035903">
    <property type="entry name" value="HesB-like_dom_sf"/>
</dbReference>
<gene>
    <name evidence="3" type="ORF">DYB26_015636</name>
    <name evidence="2" type="ORF">DYB31_010958</name>
</gene>
<dbReference type="Pfam" id="PF01521">
    <property type="entry name" value="Fe-S_biosyn"/>
    <property type="match status" value="1"/>
</dbReference>
<dbReference type="EMBL" id="QUTF01006697">
    <property type="protein sequence ID" value="RHZ40362.1"/>
    <property type="molecule type" value="Genomic_DNA"/>
</dbReference>
<dbReference type="InterPro" id="IPR000361">
    <property type="entry name" value="ATAP_core_dom"/>
</dbReference>
<sequence>TDEAAARIKELMASRPDAIGIRLGVRTRGCSGLSYTMNYATEKQKLDEEVAEKGRTLHHAITPVSAEFTFENPNAKGTCGCGESFNV</sequence>
<evidence type="ECO:0000259" key="1">
    <source>
        <dbReference type="Pfam" id="PF01521"/>
    </source>
</evidence>
<accession>A0A397FJM5</accession>
<evidence type="ECO:0000313" key="3">
    <source>
        <dbReference type="EMBL" id="RHZ40362.1"/>
    </source>
</evidence>
<feature type="domain" description="Core" evidence="1">
    <location>
        <begin position="1"/>
        <end position="54"/>
    </location>
</feature>
<protein>
    <recommendedName>
        <fullName evidence="1">Core domain-containing protein</fullName>
    </recommendedName>
</protein>
<reference evidence="4 5" key="1">
    <citation type="submission" date="2018-08" db="EMBL/GenBank/DDBJ databases">
        <title>Aphanomyces genome sequencing and annotation.</title>
        <authorList>
            <person name="Minardi D."/>
            <person name="Oidtmann B."/>
            <person name="Van Der Giezen M."/>
            <person name="Studholme D.J."/>
        </authorList>
    </citation>
    <scope>NUCLEOTIDE SEQUENCE [LARGE SCALE GENOMIC DNA]</scope>
    <source>
        <strain evidence="2 4">197901</strain>
        <strain evidence="3 5">FDL457</strain>
    </source>
</reference>
<comment type="caution">
    <text evidence="2">The sequence shown here is derived from an EMBL/GenBank/DDBJ whole genome shotgun (WGS) entry which is preliminary data.</text>
</comment>
<dbReference type="VEuPathDB" id="FungiDB:H257_08194"/>
<name>A0A397FJM5_APHAT</name>
<dbReference type="PROSITE" id="PS01152">
    <property type="entry name" value="HESB"/>
    <property type="match status" value="1"/>
</dbReference>
<dbReference type="GO" id="GO:0005739">
    <property type="term" value="C:mitochondrion"/>
    <property type="evidence" value="ECO:0007669"/>
    <property type="project" value="TreeGrafter"/>
</dbReference>
<dbReference type="PANTHER" id="PTHR10072">
    <property type="entry name" value="IRON-SULFUR CLUSTER ASSEMBLY PROTEIN"/>
    <property type="match status" value="1"/>
</dbReference>
<dbReference type="GO" id="GO:0051537">
    <property type="term" value="F:2 iron, 2 sulfur cluster binding"/>
    <property type="evidence" value="ECO:0007669"/>
    <property type="project" value="TreeGrafter"/>
</dbReference>
<dbReference type="Proteomes" id="UP000286510">
    <property type="component" value="Unassembled WGS sequence"/>
</dbReference>
<dbReference type="PANTHER" id="PTHR10072:SF41">
    <property type="entry name" value="IRON-SULFUR CLUSTER ASSEMBLY 1 HOMOLOG, MITOCHONDRIAL"/>
    <property type="match status" value="1"/>
</dbReference>
<dbReference type="Proteomes" id="UP000266196">
    <property type="component" value="Unassembled WGS sequence"/>
</dbReference>
<evidence type="ECO:0000313" key="4">
    <source>
        <dbReference type="Proteomes" id="UP000266196"/>
    </source>
</evidence>
<organism evidence="2 4">
    <name type="scientific">Aphanomyces astaci</name>
    <name type="common">Crayfish plague agent</name>
    <dbReference type="NCBI Taxonomy" id="112090"/>
    <lineage>
        <taxon>Eukaryota</taxon>
        <taxon>Sar</taxon>
        <taxon>Stramenopiles</taxon>
        <taxon>Oomycota</taxon>
        <taxon>Saprolegniomycetes</taxon>
        <taxon>Saprolegniales</taxon>
        <taxon>Verrucalvaceae</taxon>
        <taxon>Aphanomyces</taxon>
    </lineage>
</organism>
<dbReference type="AlphaFoldDB" id="A0A397FJM5"/>
<dbReference type="Gene3D" id="2.60.300.12">
    <property type="entry name" value="HesB-like domain"/>
    <property type="match status" value="1"/>
</dbReference>